<comment type="caution">
    <text evidence="1">The sequence shown here is derived from an EMBL/GenBank/DDBJ whole genome shotgun (WGS) entry which is preliminary data.</text>
</comment>
<keyword evidence="2" id="KW-1185">Reference proteome</keyword>
<dbReference type="Proteomes" id="UP001152795">
    <property type="component" value="Unassembled WGS sequence"/>
</dbReference>
<proteinExistence type="predicted"/>
<evidence type="ECO:0000313" key="1">
    <source>
        <dbReference type="EMBL" id="CAB4024115.1"/>
    </source>
</evidence>
<organism evidence="1 2">
    <name type="scientific">Paramuricea clavata</name>
    <name type="common">Red gorgonian</name>
    <name type="synonym">Violescent sea-whip</name>
    <dbReference type="NCBI Taxonomy" id="317549"/>
    <lineage>
        <taxon>Eukaryota</taxon>
        <taxon>Metazoa</taxon>
        <taxon>Cnidaria</taxon>
        <taxon>Anthozoa</taxon>
        <taxon>Octocorallia</taxon>
        <taxon>Malacalcyonacea</taxon>
        <taxon>Plexauridae</taxon>
        <taxon>Paramuricea</taxon>
    </lineage>
</organism>
<dbReference type="OrthoDB" id="5778218at2759"/>
<dbReference type="AlphaFoldDB" id="A0A6S7IXE6"/>
<dbReference type="PROSITE" id="PS51788">
    <property type="entry name" value="CULT"/>
    <property type="match status" value="1"/>
</dbReference>
<name>A0A6S7IXE6_PARCT</name>
<dbReference type="CDD" id="cd15777">
    <property type="entry name" value="CRBN_C_like"/>
    <property type="match status" value="1"/>
</dbReference>
<accession>A0A6S7IXE6</accession>
<gene>
    <name evidence="1" type="ORF">PACLA_8A052259</name>
</gene>
<dbReference type="FunFam" id="2.170.150.20:FF:000007">
    <property type="entry name" value="Protein cereblon"/>
    <property type="match status" value="1"/>
</dbReference>
<dbReference type="EMBL" id="CACRXK020012849">
    <property type="protein sequence ID" value="CAB4024115.1"/>
    <property type="molecule type" value="Genomic_DNA"/>
</dbReference>
<protein>
    <submittedName>
        <fullName evidence="1">Uncharacterized protein</fullName>
    </submittedName>
</protein>
<reference evidence="1" key="1">
    <citation type="submission" date="2020-04" db="EMBL/GenBank/DDBJ databases">
        <authorList>
            <person name="Alioto T."/>
            <person name="Alioto T."/>
            <person name="Gomez Garrido J."/>
        </authorList>
    </citation>
    <scope>NUCLEOTIDE SEQUENCE</scope>
    <source>
        <strain evidence="1">A484AB</strain>
    </source>
</reference>
<dbReference type="Gene3D" id="2.170.150.20">
    <property type="entry name" value="Peptide methionine sulfoxide reductase"/>
    <property type="match status" value="1"/>
</dbReference>
<evidence type="ECO:0000313" key="2">
    <source>
        <dbReference type="Proteomes" id="UP001152795"/>
    </source>
</evidence>
<sequence>MAYFQAMSSTIGVKYVLVILYLYFGPVCSDKENKKSEVLLCRQCGHSVVDGSEVVDIKSTLALRYKNASVLGPKGTLVQTFRNPQGMSFDVITVSKAHIQEAGEAYEEHSWFPDYAWKLAACPRCRAHLGWTFTSTEDDDDNDHDTYNERPSEKYQKPKQYSFAGLIVSRLIRESFADSLIITPKIYQR</sequence>
<dbReference type="InterPro" id="IPR034750">
    <property type="entry name" value="CULT"/>
</dbReference>